<evidence type="ECO:0000256" key="2">
    <source>
        <dbReference type="PIRSR" id="PIRSR601310-3"/>
    </source>
</evidence>
<protein>
    <submittedName>
        <fullName evidence="5">Histidine triad nucleotide-binding protein</fullName>
    </submittedName>
</protein>
<dbReference type="Pfam" id="PF01230">
    <property type="entry name" value="HIT"/>
    <property type="match status" value="1"/>
</dbReference>
<dbReference type="CDD" id="cd01276">
    <property type="entry name" value="PKCI_related"/>
    <property type="match status" value="1"/>
</dbReference>
<accession>A0A552UXI7</accession>
<dbReference type="Proteomes" id="UP000319424">
    <property type="component" value="Unassembled WGS sequence"/>
</dbReference>
<dbReference type="InterPro" id="IPR036265">
    <property type="entry name" value="HIT-like_sf"/>
</dbReference>
<dbReference type="InterPro" id="IPR011146">
    <property type="entry name" value="HIT-like"/>
</dbReference>
<feature type="active site" description="Tele-AMP-histidine intermediate" evidence="1">
    <location>
        <position position="97"/>
    </location>
</feature>
<evidence type="ECO:0000259" key="4">
    <source>
        <dbReference type="PROSITE" id="PS51084"/>
    </source>
</evidence>
<evidence type="ECO:0000256" key="3">
    <source>
        <dbReference type="PROSITE-ProRule" id="PRU00464"/>
    </source>
</evidence>
<evidence type="ECO:0000256" key="1">
    <source>
        <dbReference type="PIRSR" id="PIRSR601310-1"/>
    </source>
</evidence>
<dbReference type="PRINTS" id="PR00332">
    <property type="entry name" value="HISTRIAD"/>
</dbReference>
<gene>
    <name evidence="5" type="ORF">FL857_10685</name>
</gene>
<dbReference type="GO" id="GO:0003824">
    <property type="term" value="F:catalytic activity"/>
    <property type="evidence" value="ECO:0007669"/>
    <property type="project" value="InterPro"/>
</dbReference>
<reference evidence="5 6" key="1">
    <citation type="submission" date="2019-07" db="EMBL/GenBank/DDBJ databases">
        <title>Criibacterium bergeronii gen. nov., sp. nov. isolated from human clinical samples.</title>
        <authorList>
            <person name="Maheux A.F."/>
            <person name="Boudreau D.K."/>
            <person name="Berube E."/>
            <person name="Brodeur S."/>
            <person name="Bernard K.A."/>
            <person name="Abed J.Y."/>
            <person name="Ducrey E."/>
            <person name="Guay E.F."/>
            <person name="Raymond F."/>
            <person name="Corbeil J."/>
            <person name="Domingo M.-C."/>
            <person name="Roy P.H."/>
            <person name="Boissinot M."/>
            <person name="Tocheva E.I."/>
            <person name="Omar R.F."/>
        </authorList>
    </citation>
    <scope>NUCLEOTIDE SEQUENCE [LARGE SCALE GENOMIC DNA]</scope>
    <source>
        <strain evidence="5 6">CCRI-24246</strain>
    </source>
</reference>
<name>A0A552UXI7_9FIRM</name>
<dbReference type="InterPro" id="IPR001310">
    <property type="entry name" value="Histidine_triad_HIT"/>
</dbReference>
<comment type="caution">
    <text evidence="5">The sequence shown here is derived from an EMBL/GenBank/DDBJ whole genome shotgun (WGS) entry which is preliminary data.</text>
</comment>
<evidence type="ECO:0000313" key="6">
    <source>
        <dbReference type="Proteomes" id="UP000319424"/>
    </source>
</evidence>
<dbReference type="AlphaFoldDB" id="A0A552UXI7"/>
<organism evidence="5 6">
    <name type="scientific">Criibacterium bergeronii</name>
    <dbReference type="NCBI Taxonomy" id="1871336"/>
    <lineage>
        <taxon>Bacteria</taxon>
        <taxon>Bacillati</taxon>
        <taxon>Bacillota</taxon>
        <taxon>Clostridia</taxon>
        <taxon>Peptostreptococcales</taxon>
        <taxon>Filifactoraceae</taxon>
        <taxon>Criibacterium</taxon>
    </lineage>
</organism>
<dbReference type="EMBL" id="VJXW01000022">
    <property type="protein sequence ID" value="TRW22928.1"/>
    <property type="molecule type" value="Genomic_DNA"/>
</dbReference>
<proteinExistence type="predicted"/>
<evidence type="ECO:0000313" key="5">
    <source>
        <dbReference type="EMBL" id="TRW22928.1"/>
    </source>
</evidence>
<dbReference type="SUPFAM" id="SSF54197">
    <property type="entry name" value="HIT-like"/>
    <property type="match status" value="1"/>
</dbReference>
<dbReference type="PROSITE" id="PS51084">
    <property type="entry name" value="HIT_2"/>
    <property type="match status" value="1"/>
</dbReference>
<dbReference type="PROSITE" id="PS00892">
    <property type="entry name" value="HIT_1"/>
    <property type="match status" value="1"/>
</dbReference>
<dbReference type="InterPro" id="IPR019808">
    <property type="entry name" value="Histidine_triad_CS"/>
</dbReference>
<sequence>MQDCLFCKIIAGELPSTKVYEDDYVYAFEDIDKQAPVHVVVVPKNHYKNITEVKDSSEVGKIFDAINKIVEQLDVKNGFRVVCNTGEDGGQTVEHLHFHLMAGRKFGWPAG</sequence>
<feature type="short sequence motif" description="Histidine triad motif" evidence="2 3">
    <location>
        <begin position="95"/>
        <end position="99"/>
    </location>
</feature>
<feature type="domain" description="HIT" evidence="4">
    <location>
        <begin position="5"/>
        <end position="111"/>
    </location>
</feature>
<dbReference type="RefSeq" id="WP_144398788.1">
    <property type="nucleotide sequence ID" value="NZ_VJXW01000022.1"/>
</dbReference>
<dbReference type="PANTHER" id="PTHR23089">
    <property type="entry name" value="HISTIDINE TRIAD HIT PROTEIN"/>
    <property type="match status" value="1"/>
</dbReference>
<dbReference type="Gene3D" id="3.30.428.10">
    <property type="entry name" value="HIT-like"/>
    <property type="match status" value="1"/>
</dbReference>
<dbReference type="OrthoDB" id="9784774at2"/>